<sequence length="79" mass="7571">IANVGTLHSGVLNLGSGLSGIYNTSTLPLGTPALVSGLGNVGHQLSGLLASNVGQNPITIVNIGLANVGNGNVGLGNIG</sequence>
<keyword evidence="2" id="KW-1185">Reference proteome</keyword>
<evidence type="ECO:0008006" key="3">
    <source>
        <dbReference type="Google" id="ProtNLM"/>
    </source>
</evidence>
<dbReference type="AlphaFoldDB" id="A0A1W9YNU8"/>
<protein>
    <recommendedName>
        <fullName evidence="3">PPE family protein</fullName>
    </recommendedName>
</protein>
<feature type="non-terminal residue" evidence="1">
    <location>
        <position position="79"/>
    </location>
</feature>
<accession>A0A1W9YNU8</accession>
<organism evidence="1 2">
    <name type="scientific">Mycobacterium angelicum</name>
    <dbReference type="NCBI Taxonomy" id="470074"/>
    <lineage>
        <taxon>Bacteria</taxon>
        <taxon>Bacillati</taxon>
        <taxon>Actinomycetota</taxon>
        <taxon>Actinomycetes</taxon>
        <taxon>Mycobacteriales</taxon>
        <taxon>Mycobacteriaceae</taxon>
        <taxon>Mycobacterium</taxon>
    </lineage>
</organism>
<dbReference type="RefSeq" id="WP_139802135.1">
    <property type="nucleotide sequence ID" value="NZ_MVHE01000417.1"/>
</dbReference>
<feature type="non-terminal residue" evidence="1">
    <location>
        <position position="1"/>
    </location>
</feature>
<gene>
    <name evidence="1" type="ORF">BST12_30090</name>
</gene>
<evidence type="ECO:0000313" key="2">
    <source>
        <dbReference type="Proteomes" id="UP000192284"/>
    </source>
</evidence>
<dbReference type="Proteomes" id="UP000192284">
    <property type="component" value="Unassembled WGS sequence"/>
</dbReference>
<reference evidence="1 2" key="1">
    <citation type="submission" date="2017-02" db="EMBL/GenBank/DDBJ databases">
        <title>The new phylogeny of genus Mycobacterium.</title>
        <authorList>
            <person name="Tortoli E."/>
            <person name="Trovato A."/>
            <person name="Cirillo D.M."/>
        </authorList>
    </citation>
    <scope>NUCLEOTIDE SEQUENCE [LARGE SCALE GENOMIC DNA]</scope>
    <source>
        <strain evidence="1 2">DSM 45057</strain>
    </source>
</reference>
<dbReference type="EMBL" id="MVHE01000417">
    <property type="protein sequence ID" value="ORA01592.1"/>
    <property type="molecule type" value="Genomic_DNA"/>
</dbReference>
<proteinExistence type="predicted"/>
<comment type="caution">
    <text evidence="1">The sequence shown here is derived from an EMBL/GenBank/DDBJ whole genome shotgun (WGS) entry which is preliminary data.</text>
</comment>
<name>A0A1W9YNU8_MYCAN</name>
<evidence type="ECO:0000313" key="1">
    <source>
        <dbReference type="EMBL" id="ORA01592.1"/>
    </source>
</evidence>